<dbReference type="Pfam" id="PF02361">
    <property type="entry name" value="CbiQ"/>
    <property type="match status" value="1"/>
</dbReference>
<evidence type="ECO:0000256" key="5">
    <source>
        <dbReference type="ARBA" id="ARBA00023136"/>
    </source>
</evidence>
<dbReference type="InterPro" id="IPR051611">
    <property type="entry name" value="ECF_transporter_component"/>
</dbReference>
<name>A0A143YUE1_9LACT</name>
<dbReference type="InterPro" id="IPR003339">
    <property type="entry name" value="ABC/ECF_trnsptr_transmembrane"/>
</dbReference>
<dbReference type="AlphaFoldDB" id="A0A143YUE1"/>
<evidence type="ECO:0000256" key="1">
    <source>
        <dbReference type="ARBA" id="ARBA00004141"/>
    </source>
</evidence>
<evidence type="ECO:0000256" key="2">
    <source>
        <dbReference type="ARBA" id="ARBA00022475"/>
    </source>
</evidence>
<proteinExistence type="predicted"/>
<evidence type="ECO:0000313" key="8">
    <source>
        <dbReference type="Proteomes" id="UP000242754"/>
    </source>
</evidence>
<evidence type="ECO:0000256" key="4">
    <source>
        <dbReference type="ARBA" id="ARBA00022989"/>
    </source>
</evidence>
<dbReference type="PANTHER" id="PTHR34857">
    <property type="entry name" value="SLL0384 PROTEIN"/>
    <property type="match status" value="1"/>
</dbReference>
<evidence type="ECO:0000256" key="3">
    <source>
        <dbReference type="ARBA" id="ARBA00022692"/>
    </source>
</evidence>
<feature type="transmembrane region" description="Helical" evidence="6">
    <location>
        <begin position="62"/>
        <end position="83"/>
    </location>
</feature>
<organism evidence="7 8">
    <name type="scientific">Trichococcus palustris</name>
    <dbReference type="NCBI Taxonomy" id="140314"/>
    <lineage>
        <taxon>Bacteria</taxon>
        <taxon>Bacillati</taxon>
        <taxon>Bacillota</taxon>
        <taxon>Bacilli</taxon>
        <taxon>Lactobacillales</taxon>
        <taxon>Carnobacteriaceae</taxon>
        <taxon>Trichococcus</taxon>
    </lineage>
</organism>
<reference evidence="7 8" key="1">
    <citation type="submission" date="2016-02" db="EMBL/GenBank/DDBJ databases">
        <authorList>
            <person name="Wen L."/>
            <person name="He K."/>
            <person name="Yang H."/>
        </authorList>
    </citation>
    <scope>NUCLEOTIDE SEQUENCE [LARGE SCALE GENOMIC DNA]</scope>
    <source>
        <strain evidence="7">Trichococcus palustris</strain>
    </source>
</reference>
<sequence length="255" mass="28409">MDALTLYVPRDSLIHRLDPLTKIVYVAVSIAAAYLLDSLLEVLLVVLVSMGLLLLGKVFRNILPVIALSFLLILSIVIVQGFFNPINETLLYELGPIKFYKEGLTVAVRLAMRVINMVCAFGVLLLTTSPTELVERLQQKGMSPKIGYVILSVLQIIPQLRATYNKIQDAQRSRGMETEGNLAVRVKAFFPLLGPVILNALNDTRERSIALDVRGFDRSTPKTYLNEAKKYPYSLVMNGVLIVILIGLIVWRVIA</sequence>
<dbReference type="OrthoDB" id="166227at2"/>
<feature type="transmembrane region" description="Helical" evidence="6">
    <location>
        <begin position="23"/>
        <end position="55"/>
    </location>
</feature>
<keyword evidence="2" id="KW-1003">Cell membrane</keyword>
<comment type="subcellular location">
    <subcellularLocation>
        <location evidence="1">Membrane</location>
        <topology evidence="1">Multi-pass membrane protein</topology>
    </subcellularLocation>
</comment>
<dbReference type="EMBL" id="FJNE01000007">
    <property type="protein sequence ID" value="CZQ97651.1"/>
    <property type="molecule type" value="Genomic_DNA"/>
</dbReference>
<dbReference type="RefSeq" id="WP_087033720.1">
    <property type="nucleotide sequence ID" value="NZ_FJNE01000007.1"/>
</dbReference>
<accession>A0A143YUE1</accession>
<gene>
    <name evidence="7" type="ORF">Tpal_2157</name>
</gene>
<keyword evidence="8" id="KW-1185">Reference proteome</keyword>
<keyword evidence="4 6" id="KW-1133">Transmembrane helix</keyword>
<keyword evidence="3 6" id="KW-0812">Transmembrane</keyword>
<protein>
    <submittedName>
        <fullName evidence="7">Abc/ecf transporter transmembrane component</fullName>
    </submittedName>
</protein>
<keyword evidence="5 6" id="KW-0472">Membrane</keyword>
<dbReference type="PANTHER" id="PTHR34857:SF2">
    <property type="entry name" value="SLL0384 PROTEIN"/>
    <property type="match status" value="1"/>
</dbReference>
<feature type="transmembrane region" description="Helical" evidence="6">
    <location>
        <begin position="103"/>
        <end position="126"/>
    </location>
</feature>
<dbReference type="GO" id="GO:0005886">
    <property type="term" value="C:plasma membrane"/>
    <property type="evidence" value="ECO:0007669"/>
    <property type="project" value="UniProtKB-ARBA"/>
</dbReference>
<dbReference type="Proteomes" id="UP000242754">
    <property type="component" value="Unassembled WGS sequence"/>
</dbReference>
<dbReference type="STRING" id="140314.SAMN04488076_11916"/>
<feature type="transmembrane region" description="Helical" evidence="6">
    <location>
        <begin position="235"/>
        <end position="254"/>
    </location>
</feature>
<dbReference type="CDD" id="cd16914">
    <property type="entry name" value="EcfT"/>
    <property type="match status" value="1"/>
</dbReference>
<evidence type="ECO:0000256" key="6">
    <source>
        <dbReference type="SAM" id="Phobius"/>
    </source>
</evidence>
<evidence type="ECO:0000313" key="7">
    <source>
        <dbReference type="EMBL" id="CZQ97651.1"/>
    </source>
</evidence>